<proteinExistence type="inferred from homology"/>
<keyword evidence="11" id="KW-1185">Reference proteome</keyword>
<comment type="caution">
    <text evidence="10">The sequence shown here is derived from an EMBL/GenBank/DDBJ whole genome shotgun (WGS) entry which is preliminary data.</text>
</comment>
<dbReference type="PIRSF" id="PIRSF016661">
    <property type="entry name" value="BioY"/>
    <property type="match status" value="1"/>
</dbReference>
<feature type="transmembrane region" description="Helical" evidence="9">
    <location>
        <begin position="6"/>
        <end position="30"/>
    </location>
</feature>
<comment type="subcellular location">
    <subcellularLocation>
        <location evidence="1 8">Cell membrane</location>
        <topology evidence="1 8">Multi-pass membrane protein</topology>
    </subcellularLocation>
</comment>
<evidence type="ECO:0000256" key="6">
    <source>
        <dbReference type="ARBA" id="ARBA00022989"/>
    </source>
</evidence>
<dbReference type="AlphaFoldDB" id="A0A2S3UZB8"/>
<evidence type="ECO:0000256" key="1">
    <source>
        <dbReference type="ARBA" id="ARBA00004651"/>
    </source>
</evidence>
<comment type="similarity">
    <text evidence="2 8">Belongs to the BioY family.</text>
</comment>
<sequence>MTDRSLVHVAFYAALIAALGLVPPVAIPLMGGVPITAQTLGVMLAGVMLGPVRGALAVLLFLFLVALGAPFLSGGRGGWGVFMTPSVGFLIGFPVGAFVAGWIMRATSDMNILAAAAISAAIGGIVVVYAFGVPGVAIMAGLSLPKAAIASVIYIPGDLVKVVLAALITQTVARGLPGAVLSRKSGGVNDKIFD</sequence>
<feature type="transmembrane region" description="Helical" evidence="9">
    <location>
        <begin position="42"/>
        <end position="67"/>
    </location>
</feature>
<dbReference type="Proteomes" id="UP000236959">
    <property type="component" value="Unassembled WGS sequence"/>
</dbReference>
<feature type="transmembrane region" description="Helical" evidence="9">
    <location>
        <begin position="79"/>
        <end position="100"/>
    </location>
</feature>
<accession>A0A2S3UZB8</accession>
<evidence type="ECO:0000256" key="2">
    <source>
        <dbReference type="ARBA" id="ARBA00010692"/>
    </source>
</evidence>
<evidence type="ECO:0000256" key="7">
    <source>
        <dbReference type="ARBA" id="ARBA00023136"/>
    </source>
</evidence>
<dbReference type="Gene3D" id="1.10.1760.20">
    <property type="match status" value="1"/>
</dbReference>
<dbReference type="RefSeq" id="WP_103221992.1">
    <property type="nucleotide sequence ID" value="NZ_PPCN01000002.1"/>
</dbReference>
<dbReference type="GO" id="GO:0005886">
    <property type="term" value="C:plasma membrane"/>
    <property type="evidence" value="ECO:0007669"/>
    <property type="project" value="UniProtKB-SubCell"/>
</dbReference>
<organism evidence="10 11">
    <name type="scientific">Roseibium marinum</name>
    <dbReference type="NCBI Taxonomy" id="281252"/>
    <lineage>
        <taxon>Bacteria</taxon>
        <taxon>Pseudomonadati</taxon>
        <taxon>Pseudomonadota</taxon>
        <taxon>Alphaproteobacteria</taxon>
        <taxon>Hyphomicrobiales</taxon>
        <taxon>Stappiaceae</taxon>
        <taxon>Roseibium</taxon>
    </lineage>
</organism>
<keyword evidence="3 8" id="KW-0813">Transport</keyword>
<evidence type="ECO:0000256" key="3">
    <source>
        <dbReference type="ARBA" id="ARBA00022448"/>
    </source>
</evidence>
<keyword evidence="6 9" id="KW-1133">Transmembrane helix</keyword>
<dbReference type="InterPro" id="IPR003784">
    <property type="entry name" value="BioY"/>
</dbReference>
<keyword evidence="5 9" id="KW-0812">Transmembrane</keyword>
<evidence type="ECO:0000256" key="4">
    <source>
        <dbReference type="ARBA" id="ARBA00022475"/>
    </source>
</evidence>
<gene>
    <name evidence="10" type="ORF">CLV41_102442</name>
</gene>
<dbReference type="PANTHER" id="PTHR34295:SF4">
    <property type="entry name" value="BIOTIN TRANSPORTER BIOY-RELATED"/>
    <property type="match status" value="1"/>
</dbReference>
<evidence type="ECO:0000256" key="8">
    <source>
        <dbReference type="PIRNR" id="PIRNR016661"/>
    </source>
</evidence>
<name>A0A2S3UZB8_9HYPH</name>
<dbReference type="Pfam" id="PF02632">
    <property type="entry name" value="BioY"/>
    <property type="match status" value="1"/>
</dbReference>
<dbReference type="OrthoDB" id="9803495at2"/>
<keyword evidence="4 8" id="KW-1003">Cell membrane</keyword>
<keyword evidence="7 8" id="KW-0472">Membrane</keyword>
<evidence type="ECO:0000256" key="5">
    <source>
        <dbReference type="ARBA" id="ARBA00022692"/>
    </source>
</evidence>
<dbReference type="PANTHER" id="PTHR34295">
    <property type="entry name" value="BIOTIN TRANSPORTER BIOY"/>
    <property type="match status" value="1"/>
</dbReference>
<feature type="transmembrane region" description="Helical" evidence="9">
    <location>
        <begin position="112"/>
        <end position="131"/>
    </location>
</feature>
<dbReference type="GO" id="GO:0015225">
    <property type="term" value="F:biotin transmembrane transporter activity"/>
    <property type="evidence" value="ECO:0007669"/>
    <property type="project" value="UniProtKB-UniRule"/>
</dbReference>
<dbReference type="EMBL" id="PPCN01000002">
    <property type="protein sequence ID" value="POF33036.1"/>
    <property type="molecule type" value="Genomic_DNA"/>
</dbReference>
<evidence type="ECO:0000313" key="10">
    <source>
        <dbReference type="EMBL" id="POF33036.1"/>
    </source>
</evidence>
<evidence type="ECO:0000313" key="11">
    <source>
        <dbReference type="Proteomes" id="UP000236959"/>
    </source>
</evidence>
<protein>
    <recommendedName>
        <fullName evidence="8">Biotin transporter</fullName>
    </recommendedName>
</protein>
<evidence type="ECO:0000256" key="9">
    <source>
        <dbReference type="SAM" id="Phobius"/>
    </source>
</evidence>
<reference evidence="10 11" key="1">
    <citation type="submission" date="2018-01" db="EMBL/GenBank/DDBJ databases">
        <title>Genomic Encyclopedia of Archaeal and Bacterial Type Strains, Phase II (KMG-II): from individual species to whole genera.</title>
        <authorList>
            <person name="Goeker M."/>
        </authorList>
    </citation>
    <scope>NUCLEOTIDE SEQUENCE [LARGE SCALE GENOMIC DNA]</scope>
    <source>
        <strain evidence="10 11">DSM 17023</strain>
    </source>
</reference>